<reference evidence="2" key="1">
    <citation type="journal article" date="2019" name="Int. J. Syst. Evol. Microbiol.">
        <title>The Global Catalogue of Microorganisms (GCM) 10K type strain sequencing project: providing services to taxonomists for standard genome sequencing and annotation.</title>
        <authorList>
            <consortium name="The Broad Institute Genomics Platform"/>
            <consortium name="The Broad Institute Genome Sequencing Center for Infectious Disease"/>
            <person name="Wu L."/>
            <person name="Ma J."/>
        </authorList>
    </citation>
    <scope>NUCLEOTIDE SEQUENCE [LARGE SCALE GENOMIC DNA]</scope>
    <source>
        <strain evidence="2">CGMCC 1.15923</strain>
    </source>
</reference>
<keyword evidence="2" id="KW-1185">Reference proteome</keyword>
<dbReference type="Proteomes" id="UP000646152">
    <property type="component" value="Unassembled WGS sequence"/>
</dbReference>
<name>A0ABQ1IV12_9GAMM</name>
<comment type="caution">
    <text evidence="1">The sequence shown here is derived from an EMBL/GenBank/DDBJ whole genome shotgun (WGS) entry which is preliminary data.</text>
</comment>
<organism evidence="1 2">
    <name type="scientific">Oceanisphaera marina</name>
    <dbReference type="NCBI Taxonomy" id="2017550"/>
    <lineage>
        <taxon>Bacteria</taxon>
        <taxon>Pseudomonadati</taxon>
        <taxon>Pseudomonadota</taxon>
        <taxon>Gammaproteobacteria</taxon>
        <taxon>Aeromonadales</taxon>
        <taxon>Aeromonadaceae</taxon>
        <taxon>Oceanisphaera</taxon>
    </lineage>
</organism>
<gene>
    <name evidence="1" type="ORF">GCM10011502_27800</name>
</gene>
<evidence type="ECO:0000313" key="2">
    <source>
        <dbReference type="Proteomes" id="UP000646152"/>
    </source>
</evidence>
<evidence type="ECO:0000313" key="1">
    <source>
        <dbReference type="EMBL" id="GGB53056.1"/>
    </source>
</evidence>
<accession>A0ABQ1IV12</accession>
<protein>
    <submittedName>
        <fullName evidence="1">Uncharacterized protein</fullName>
    </submittedName>
</protein>
<sequence>MGFWSSVGSLFNSVGSAISSAVSNIGSALSSFASGVGAVIGGVIEALAPVAKAIGSFANAFLRGLGIFKQDEAVEDMGDRALQAADEGITMDQFDDFESYMNALRNFEPDPEKSKNYSPGTKLVAGLGVGTKGVEEKFNAEPGSLDSMWLLPMANPEYFTPERMQGLVSAGRLGGDTFAYLEKRLTGGESRTFEKALEMDKSGNVIDADKRGELYQALEDAQDNWSNMMDKVDASKQ</sequence>
<proteinExistence type="predicted"/>
<dbReference type="EMBL" id="BMKE01000030">
    <property type="protein sequence ID" value="GGB53056.1"/>
    <property type="molecule type" value="Genomic_DNA"/>
</dbReference>